<sequence>MKHCFLNRLAVPSVAGIVAAALLTAAPGRAALAQDHNHMDMNMPMPPKPKPAKPRPVAPKPAGPRAARPAAKPASPGTPATSTPADTSHHAAPMHSMEGMPMDPAKPAQTAHPAPPHEHTPGMDMSGAGHDMGSMAMAHDSAMHMDGMSHSLSRNLPMSRNGSGTSWHPDATPMYMWMQHKGPWMLMYHAAAYGRYTSQNFNNNGKRGHANAIDGPNWGMAMAQRTIGARGLLNLSLMVSLDPLTETNGGYPLLFQTGESYQGRPLIDKQHPHDLISGLTASYTHAINEDVDVSLYMGYPGEPAIGPVAFMHRISAMPNPDAPLSHHWTDATHITFGVATLGVRYKQFKLEGSNFTGREPDQYRYDFDKPRADSWAGRLNWNPSRSLALQVSRAFIKSPEDLHPDENVTRTTASVLHSRTWGERRYLASALVWGLNEHGDGHHGEHAVLAETNLTLGRPTFYGRYEFVQKDSEELNFYATGLYDGLDAKVFNIHALTLGSSYRLASLGGPRGPELSLGGQITGYFIPESLQNDRYGIAYVGPGYGKLPLSASVYLRLTAPWMSMKGMGSSGMGGMKM</sequence>
<evidence type="ECO:0000313" key="4">
    <source>
        <dbReference type="Proteomes" id="UP000645610"/>
    </source>
</evidence>
<evidence type="ECO:0000313" key="3">
    <source>
        <dbReference type="EMBL" id="MBF9143230.1"/>
    </source>
</evidence>
<keyword evidence="2" id="KW-0732">Signal</keyword>
<dbReference type="EMBL" id="JADQDP010000003">
    <property type="protein sequence ID" value="MBF9143230.1"/>
    <property type="molecule type" value="Genomic_DNA"/>
</dbReference>
<dbReference type="Proteomes" id="UP000645610">
    <property type="component" value="Unassembled WGS sequence"/>
</dbReference>
<comment type="caution">
    <text evidence="3">The sequence shown here is derived from an EMBL/GenBank/DDBJ whole genome shotgun (WGS) entry which is preliminary data.</text>
</comment>
<dbReference type="RefSeq" id="WP_196287540.1">
    <property type="nucleotide sequence ID" value="NZ_JADQDP010000003.1"/>
</dbReference>
<feature type="compositionally biased region" description="Pro residues" evidence="1">
    <location>
        <begin position="44"/>
        <end position="62"/>
    </location>
</feature>
<gene>
    <name evidence="3" type="ORF">I2I01_16395</name>
</gene>
<evidence type="ECO:0000256" key="1">
    <source>
        <dbReference type="SAM" id="MobiDB-lite"/>
    </source>
</evidence>
<feature type="chain" id="PRO_5037234156" evidence="2">
    <location>
        <begin position="31"/>
        <end position="577"/>
    </location>
</feature>
<evidence type="ECO:0000256" key="2">
    <source>
        <dbReference type="SAM" id="SignalP"/>
    </source>
</evidence>
<feature type="compositionally biased region" description="Low complexity" evidence="1">
    <location>
        <begin position="63"/>
        <end position="86"/>
    </location>
</feature>
<accession>A0A931BPI0</accession>
<organism evidence="3 4">
    <name type="scientific">Hymenobacter properus</name>
    <dbReference type="NCBI Taxonomy" id="2791026"/>
    <lineage>
        <taxon>Bacteria</taxon>
        <taxon>Pseudomonadati</taxon>
        <taxon>Bacteroidota</taxon>
        <taxon>Cytophagia</taxon>
        <taxon>Cytophagales</taxon>
        <taxon>Hymenobacteraceae</taxon>
        <taxon>Hymenobacter</taxon>
    </lineage>
</organism>
<keyword evidence="4" id="KW-1185">Reference proteome</keyword>
<dbReference type="AlphaFoldDB" id="A0A931BPI0"/>
<feature type="signal peptide" evidence="2">
    <location>
        <begin position="1"/>
        <end position="30"/>
    </location>
</feature>
<name>A0A931BPI0_9BACT</name>
<reference evidence="3 4" key="1">
    <citation type="submission" date="2020-11" db="EMBL/GenBank/DDBJ databases">
        <authorList>
            <person name="Kim M.K."/>
        </authorList>
    </citation>
    <scope>NUCLEOTIDE SEQUENCE [LARGE SCALE GENOMIC DNA]</scope>
    <source>
        <strain evidence="3 4">BT439</strain>
    </source>
</reference>
<feature type="region of interest" description="Disordered" evidence="1">
    <location>
        <begin position="38"/>
        <end position="134"/>
    </location>
</feature>
<protein>
    <submittedName>
        <fullName evidence="3">Uncharacterized protein</fullName>
    </submittedName>
</protein>
<proteinExistence type="predicted"/>